<sequence>MQEELNQFERSEVWELVPRPSNQSVIGTRWVFRNKMDENGIIVRNKARLVAQGFNQEEGIDYEETFAPVARLEAIRMLLAFACFKDFVLYQMDVKSAFLNGFINEEVYVEQPPGFQSFNFPNHVFKLKKALYRLKQAPRAWYERLSKFLLKKGFKMGKIDTTLFIKTKEKFSNCMHSEFEMSMMGELNFFLGLQIKQLKEGTFINQAKYIRDLLKRFNMEAAKTMKTPMSSSIKLDKDEKGKFIDSTMYRGMIGSLLYLTASRPDIMYSVCLCARFQSCPKESHLSAVKRILRYLKGTMDIGLWYPKGDNFELIGYSDADFAGCKVERKNISGTCHFLGHSLVSWHSKKQNSVDLSTAEVEYIAAGLCCAQILWMKQTLNDFNLSFEHIPIKCDNTSAINISKNPVQHSRTKHIEIRHHFLIDHAQKGDITLEFGEDHETKKCTKIEALTALTVDQAVDQLRNRSTGFAFGRFPPQSARQSLRQCLPALEGFQPDQSEARRKARYDTALFGSVEYYQRYKQKFAQRKVVLGRSINFSQLQYFRFEGIFGRMGWLPVVTISEPIFPTLICAFYSWVTYGLGGPITSTVIGVEITLSPESICRILDIPSVGLRVYESKVWPTVSGFEPREAIQRMCGLVDAQGMGKPSAHSLTVISRILHHMVCSILLPRGGHQDEVSYLEAFIVDSILTGRRIHEGYLMMMHMISCCDSKTRVLPYGRFLTRVFKDVGVDLSRETDFEALTTYDTYDEQSLGRMKFEKAPDSSWIRRAERPLVQDRGQGQMHPGDEEEAEIREMEGGLDPQRDFEQSGPECDIPPPLQTEGVQFEASFPEPMISKSAYTAGPSESFFIEPSHVEIPSQAPHVPDHAPWMDLFAQISSLGTCMEELAIVSDTHFYSMEDHID</sequence>
<protein>
    <recommendedName>
        <fullName evidence="4">Retrovirus-related Pol polyprotein from transposon RE1</fullName>
    </recommendedName>
</protein>
<organism evidence="3">
    <name type="scientific">Vitis vinifera</name>
    <name type="common">Grape</name>
    <dbReference type="NCBI Taxonomy" id="29760"/>
    <lineage>
        <taxon>Eukaryota</taxon>
        <taxon>Viridiplantae</taxon>
        <taxon>Streptophyta</taxon>
        <taxon>Embryophyta</taxon>
        <taxon>Tracheophyta</taxon>
        <taxon>Spermatophyta</taxon>
        <taxon>Magnoliopsida</taxon>
        <taxon>eudicotyledons</taxon>
        <taxon>Gunneridae</taxon>
        <taxon>Pentapetalae</taxon>
        <taxon>rosids</taxon>
        <taxon>Vitales</taxon>
        <taxon>Vitaceae</taxon>
        <taxon>Viteae</taxon>
        <taxon>Vitis</taxon>
    </lineage>
</organism>
<dbReference type="ExpressionAtlas" id="A5B714">
    <property type="expression patterns" value="baseline and differential"/>
</dbReference>
<evidence type="ECO:0000259" key="1">
    <source>
        <dbReference type="Pfam" id="PF07727"/>
    </source>
</evidence>
<evidence type="ECO:0008006" key="4">
    <source>
        <dbReference type="Google" id="ProtNLM"/>
    </source>
</evidence>
<proteinExistence type="predicted"/>
<dbReference type="InterPro" id="IPR043502">
    <property type="entry name" value="DNA/RNA_pol_sf"/>
</dbReference>
<dbReference type="Pfam" id="PF20167">
    <property type="entry name" value="Transposase_32"/>
    <property type="match status" value="1"/>
</dbReference>
<dbReference type="PANTHER" id="PTHR11439">
    <property type="entry name" value="GAG-POL-RELATED RETROTRANSPOSON"/>
    <property type="match status" value="1"/>
</dbReference>
<dbReference type="InterPro" id="IPR013103">
    <property type="entry name" value="RVT_2"/>
</dbReference>
<accession>A5B714</accession>
<dbReference type="CDD" id="cd09272">
    <property type="entry name" value="RNase_HI_RT_Ty1"/>
    <property type="match status" value="1"/>
</dbReference>
<dbReference type="PANTHER" id="PTHR11439:SF442">
    <property type="entry name" value="CYSTEINE-RICH RLK (RECEPTOR-LIKE PROTEIN KINASE) 8"/>
    <property type="match status" value="1"/>
</dbReference>
<dbReference type="InterPro" id="IPR046796">
    <property type="entry name" value="Transposase_32_dom"/>
</dbReference>
<name>A5B714_VITVI</name>
<dbReference type="EMBL" id="AM448886">
    <property type="protein sequence ID" value="CAN63212.1"/>
    <property type="molecule type" value="Genomic_DNA"/>
</dbReference>
<feature type="domain" description="Reverse transcriptase Ty1/copia-type" evidence="1">
    <location>
        <begin position="12"/>
        <end position="167"/>
    </location>
</feature>
<dbReference type="Pfam" id="PF07727">
    <property type="entry name" value="RVT_2"/>
    <property type="match status" value="2"/>
</dbReference>
<feature type="domain" description="Putative plant transposon protein" evidence="2">
    <location>
        <begin position="550"/>
        <end position="729"/>
    </location>
</feature>
<evidence type="ECO:0000259" key="2">
    <source>
        <dbReference type="Pfam" id="PF20167"/>
    </source>
</evidence>
<gene>
    <name evidence="3" type="ORF">VITISV_002844</name>
</gene>
<evidence type="ECO:0000313" key="3">
    <source>
        <dbReference type="EMBL" id="CAN63212.1"/>
    </source>
</evidence>
<reference evidence="3" key="1">
    <citation type="journal article" date="2007" name="PLoS ONE">
        <title>The first genome sequence of an elite grapevine cultivar (Pinot noir Vitis vinifera L.): coping with a highly heterozygous genome.</title>
        <authorList>
            <person name="Velasco R."/>
            <person name="Zharkikh A."/>
            <person name="Troggio M."/>
            <person name="Cartwright D.A."/>
            <person name="Cestaro A."/>
            <person name="Pruss D."/>
            <person name="Pindo M."/>
            <person name="FitzGerald L.M."/>
            <person name="Vezzulli S."/>
            <person name="Reid J."/>
            <person name="Malacarne G."/>
            <person name="Iliev D."/>
            <person name="Coppola G."/>
            <person name="Wardell B."/>
            <person name="Micheletti D."/>
            <person name="Macalma T."/>
            <person name="Facci M."/>
            <person name="Mitchell J.T."/>
            <person name="Perazzolli M."/>
            <person name="Eldredge G."/>
            <person name="Gatto P."/>
            <person name="Oyzerski R."/>
            <person name="Moretto M."/>
            <person name="Gutin N."/>
            <person name="Stefanini M."/>
            <person name="Chen Y."/>
            <person name="Segala C."/>
            <person name="Davenport C."/>
            <person name="Dematte L."/>
            <person name="Mraz A."/>
            <person name="Battilana J."/>
            <person name="Stormo K."/>
            <person name="Costa F."/>
            <person name="Tao Q."/>
            <person name="Si-Ammour A."/>
            <person name="Harkins T."/>
            <person name="Lackey A."/>
            <person name="Perbost C."/>
            <person name="Taillon B."/>
            <person name="Stella A."/>
            <person name="Solovyev V."/>
            <person name="Fawcett J.A."/>
            <person name="Sterck L."/>
            <person name="Vandepoele K."/>
            <person name="Grando S.M."/>
            <person name="Toppo S."/>
            <person name="Moser C."/>
            <person name="Lanchbury J."/>
            <person name="Bogden R."/>
            <person name="Skolnick M."/>
            <person name="Sgaramella V."/>
            <person name="Bhatnagar S.K."/>
            <person name="Fontana P."/>
            <person name="Gutin A."/>
            <person name="Van de Peer Y."/>
            <person name="Salamini F."/>
            <person name="Viola R."/>
        </authorList>
    </citation>
    <scope>NUCLEOTIDE SEQUENCE</scope>
</reference>
<dbReference type="SUPFAM" id="SSF56672">
    <property type="entry name" value="DNA/RNA polymerases"/>
    <property type="match status" value="1"/>
</dbReference>
<feature type="domain" description="Reverse transcriptase Ty1/copia-type" evidence="1">
    <location>
        <begin position="169"/>
        <end position="230"/>
    </location>
</feature>
<dbReference type="AlphaFoldDB" id="A5B714"/>